<comment type="similarity">
    <text evidence="1">Belongs to the methyltransferase superfamily. RsmJ family.</text>
</comment>
<dbReference type="AlphaFoldDB" id="A0A6N7XBD5"/>
<dbReference type="EMBL" id="VUNC01000005">
    <property type="protein sequence ID" value="MST72890.1"/>
    <property type="molecule type" value="Genomic_DNA"/>
</dbReference>
<comment type="catalytic activity">
    <reaction evidence="1">
        <text>guanosine(1516) in 16S rRNA + S-adenosyl-L-methionine = N(2)-methylguanosine(1516) in 16S rRNA + S-adenosyl-L-homocysteine + H(+)</text>
        <dbReference type="Rhea" id="RHEA:43220"/>
        <dbReference type="Rhea" id="RHEA-COMP:10412"/>
        <dbReference type="Rhea" id="RHEA-COMP:10413"/>
        <dbReference type="ChEBI" id="CHEBI:15378"/>
        <dbReference type="ChEBI" id="CHEBI:57856"/>
        <dbReference type="ChEBI" id="CHEBI:59789"/>
        <dbReference type="ChEBI" id="CHEBI:74269"/>
        <dbReference type="ChEBI" id="CHEBI:74481"/>
        <dbReference type="EC" id="2.1.1.242"/>
    </reaction>
</comment>
<keyword evidence="1 2" id="KW-0489">Methyltransferase</keyword>
<comment type="subcellular location">
    <subcellularLocation>
        <location evidence="1">Cytoplasm</location>
    </subcellularLocation>
</comment>
<keyword evidence="1" id="KW-0698">rRNA processing</keyword>
<gene>
    <name evidence="1" type="primary">rsmJ</name>
    <name evidence="2" type="ORF">FYJ68_07195</name>
</gene>
<proteinExistence type="inferred from homology"/>
<reference evidence="2 3" key="1">
    <citation type="submission" date="2019-08" db="EMBL/GenBank/DDBJ databases">
        <title>In-depth cultivation of the pig gut microbiome towards novel bacterial diversity and tailored functional studies.</title>
        <authorList>
            <person name="Wylensek D."/>
            <person name="Hitch T.C.A."/>
            <person name="Clavel T."/>
        </authorList>
    </citation>
    <scope>NUCLEOTIDE SEQUENCE [LARGE SCALE GENOMIC DNA]</scope>
    <source>
        <strain evidence="2 3">CA-Schmier-601-WT-1</strain>
    </source>
</reference>
<feature type="binding site" evidence="1">
    <location>
        <position position="175"/>
    </location>
    <ligand>
        <name>S-adenosyl-L-methionine</name>
        <dbReference type="ChEBI" id="CHEBI:59789"/>
    </ligand>
</feature>
<evidence type="ECO:0000256" key="1">
    <source>
        <dbReference type="HAMAP-Rule" id="MF_01523"/>
    </source>
</evidence>
<keyword evidence="1" id="KW-0949">S-adenosyl-L-methionine</keyword>
<keyword evidence="1 2" id="KW-0808">Transferase</keyword>
<dbReference type="PANTHER" id="PTHR36112:SF1">
    <property type="entry name" value="RIBOSOMAL RNA SMALL SUBUNIT METHYLTRANSFERASE J"/>
    <property type="match status" value="1"/>
</dbReference>
<dbReference type="PANTHER" id="PTHR36112">
    <property type="entry name" value="RIBOSOMAL RNA SMALL SUBUNIT METHYLTRANSFERASE J"/>
    <property type="match status" value="1"/>
</dbReference>
<name>A0A6N7XBD5_9ACTN</name>
<dbReference type="GO" id="GO:0005737">
    <property type="term" value="C:cytoplasm"/>
    <property type="evidence" value="ECO:0007669"/>
    <property type="project" value="UniProtKB-SubCell"/>
</dbReference>
<keyword evidence="1" id="KW-0963">Cytoplasm</keyword>
<comment type="caution">
    <text evidence="2">The sequence shown here is derived from an EMBL/GenBank/DDBJ whole genome shotgun (WGS) entry which is preliminary data.</text>
</comment>
<dbReference type="InterPro" id="IPR029063">
    <property type="entry name" value="SAM-dependent_MTases_sf"/>
</dbReference>
<dbReference type="HAMAP" id="MF_01523">
    <property type="entry name" value="16SrRNA_methyltr_J"/>
    <property type="match status" value="1"/>
</dbReference>
<dbReference type="EC" id="2.1.1.242" evidence="1"/>
<feature type="binding site" evidence="1">
    <location>
        <begin position="122"/>
        <end position="123"/>
    </location>
    <ligand>
        <name>S-adenosyl-L-methionine</name>
        <dbReference type="ChEBI" id="CHEBI:59789"/>
    </ligand>
</feature>
<dbReference type="InterPro" id="IPR007536">
    <property type="entry name" value="16SrRNA_methylTrfase_J"/>
</dbReference>
<dbReference type="SUPFAM" id="SSF53335">
    <property type="entry name" value="S-adenosyl-L-methionine-dependent methyltransferases"/>
    <property type="match status" value="1"/>
</dbReference>
<dbReference type="Gene3D" id="3.40.50.150">
    <property type="entry name" value="Vaccinia Virus protein VP39"/>
    <property type="match status" value="1"/>
</dbReference>
<comment type="caution">
    <text evidence="1">Lacks conserved residue(s) required for the propagation of feature annotation.</text>
</comment>
<evidence type="ECO:0000313" key="2">
    <source>
        <dbReference type="EMBL" id="MST72890.1"/>
    </source>
</evidence>
<dbReference type="GO" id="GO:0008990">
    <property type="term" value="F:rRNA (guanine-N2-)-methyltransferase activity"/>
    <property type="evidence" value="ECO:0007669"/>
    <property type="project" value="UniProtKB-UniRule"/>
</dbReference>
<organism evidence="2 3">
    <name type="scientific">Olsenella porci</name>
    <dbReference type="NCBI Taxonomy" id="2652279"/>
    <lineage>
        <taxon>Bacteria</taxon>
        <taxon>Bacillati</taxon>
        <taxon>Actinomycetota</taxon>
        <taxon>Coriobacteriia</taxon>
        <taxon>Coriobacteriales</taxon>
        <taxon>Atopobiaceae</taxon>
        <taxon>Olsenella</taxon>
    </lineage>
</organism>
<protein>
    <recommendedName>
        <fullName evidence="1">Ribosomal RNA small subunit methyltransferase J</fullName>
        <ecNumber evidence="1">2.1.1.242</ecNumber>
    </recommendedName>
    <alternativeName>
        <fullName evidence="1">16S rRNA m2G1516 methyltransferase</fullName>
    </alternativeName>
    <alternativeName>
        <fullName evidence="1">rRNA (guanine-N(2)-)-methyltransferase</fullName>
    </alternativeName>
</protein>
<comment type="function">
    <text evidence="1">Specifically methylates the guanosine in position 1516 of 16S rRNA.</text>
</comment>
<accession>A0A6N7XBD5</accession>
<dbReference type="Proteomes" id="UP000469325">
    <property type="component" value="Unassembled WGS sequence"/>
</dbReference>
<keyword evidence="3" id="KW-1185">Reference proteome</keyword>
<sequence>MGGRMPDGLVVRAGDPSLVGEAQGLGERLGAPVVDAVPTSDECLSLVVSADGLCLRRGNMSLSADLTRMLPRLRRSNLSRELLVRAARIRGDGPRTAFDATAGLGEDSLLLAAAGFEVTLYERDPVVYELLADGLRRAAAVPGLAEAVGRMKARRGDSVSALGELDAAPDVVLLDPMFPERRKSASVKKKLQMIQRLERPCEDEASLLSAALGAHPRKVVIKRPAKGPWLAGSKPSYTVEGKAIRYDVIVPPFA</sequence>
<evidence type="ECO:0000313" key="3">
    <source>
        <dbReference type="Proteomes" id="UP000469325"/>
    </source>
</evidence>
<dbReference type="Pfam" id="PF04445">
    <property type="entry name" value="SAM_MT"/>
    <property type="match status" value="1"/>
</dbReference>